<protein>
    <recommendedName>
        <fullName evidence="3">PIN domain-containing protein</fullName>
    </recommendedName>
</protein>
<evidence type="ECO:0008006" key="3">
    <source>
        <dbReference type="Google" id="ProtNLM"/>
    </source>
</evidence>
<sequence length="214" mass="23674">MIVLADNDIILKLAQCDLLDDLPASLGQEWTDIFITPTAKYQLLPKKRDKALNKCGNEETLARLTAFLEKTQTLPEVQDTSLLTILGDIDGIDDGENFLFAAAAEADNPLLITGDKRALGALLEYRDSLPTVFSTLQNSVIIFETAILLVMRKLGFAIVKQKLLGSPKPDVMLRLALRGEPKEANLVECLCSYSKEVIPLLAFKKYLPPELNQD</sequence>
<gene>
    <name evidence="1" type="ORF">CRENPOLYSF2_760012</name>
</gene>
<organism evidence="1 2">
    <name type="scientific">Crenothrix polyspora</name>
    <dbReference type="NCBI Taxonomy" id="360316"/>
    <lineage>
        <taxon>Bacteria</taxon>
        <taxon>Pseudomonadati</taxon>
        <taxon>Pseudomonadota</taxon>
        <taxon>Gammaproteobacteria</taxon>
        <taxon>Methylococcales</taxon>
        <taxon>Crenotrichaceae</taxon>
        <taxon>Crenothrix</taxon>
    </lineage>
</organism>
<dbReference type="EMBL" id="FUKJ01000442">
    <property type="protein sequence ID" value="SJM95844.1"/>
    <property type="molecule type" value="Genomic_DNA"/>
</dbReference>
<evidence type="ECO:0000313" key="1">
    <source>
        <dbReference type="EMBL" id="SJM95844.1"/>
    </source>
</evidence>
<keyword evidence="2" id="KW-1185">Reference proteome</keyword>
<reference evidence="2" key="1">
    <citation type="submission" date="2017-02" db="EMBL/GenBank/DDBJ databases">
        <authorList>
            <person name="Daims H."/>
        </authorList>
    </citation>
    <scope>NUCLEOTIDE SEQUENCE [LARGE SCALE GENOMIC DNA]</scope>
</reference>
<dbReference type="OrthoDB" id="6895843at2"/>
<evidence type="ECO:0000313" key="2">
    <source>
        <dbReference type="Proteomes" id="UP000195442"/>
    </source>
</evidence>
<dbReference type="Proteomes" id="UP000195442">
    <property type="component" value="Unassembled WGS sequence"/>
</dbReference>
<name>A0A1R4HHY5_9GAMM</name>
<dbReference type="RefSeq" id="WP_087148411.1">
    <property type="nucleotide sequence ID" value="NZ_FUKJ01000442.1"/>
</dbReference>
<accession>A0A1R4HHY5</accession>
<dbReference type="AlphaFoldDB" id="A0A1R4HHY5"/>
<proteinExistence type="predicted"/>